<sequence length="234" mass="24490">MDLSKEDHERIAAAVSAAERTTAGEIYCVLAPEVSDYRETPLVWAAASALVLPALALFAGLRPHMLTDLFGGWTAAHDSATDATIFSALAIYIAVQAAVFVIAALVVSLGPVRRALTPGPLKAARVHQAAMQQFLSHGLHLTQDRTGVLLFASLADHRAEVVADEGIYAKAPNAVWDEVVALLIDGLKKGDAAGGFVAAIERSGQILAEHVPPAGDNPNELPDGLVVLPAPGRD</sequence>
<feature type="transmembrane region" description="Helical" evidence="1">
    <location>
        <begin position="42"/>
        <end position="65"/>
    </location>
</feature>
<reference evidence="3" key="1">
    <citation type="submission" date="2024-06" db="EMBL/GenBank/DDBJ databases">
        <title>Caulobacter inopinatus, sp. nov.</title>
        <authorList>
            <person name="Donachie S.P."/>
        </authorList>
    </citation>
    <scope>NUCLEOTIDE SEQUENCE</scope>
    <source>
        <strain evidence="3">73W</strain>
    </source>
</reference>
<protein>
    <submittedName>
        <fullName evidence="3">TPM domain-containing protein</fullName>
    </submittedName>
</protein>
<proteinExistence type="predicted"/>
<dbReference type="EMBL" id="CP158375">
    <property type="protein sequence ID" value="XDO95310.1"/>
    <property type="molecule type" value="Genomic_DNA"/>
</dbReference>
<dbReference type="RefSeq" id="WP_369058160.1">
    <property type="nucleotide sequence ID" value="NZ_CP158375.1"/>
</dbReference>
<dbReference type="InterPro" id="IPR007621">
    <property type="entry name" value="TPM_dom"/>
</dbReference>
<evidence type="ECO:0000259" key="2">
    <source>
        <dbReference type="Pfam" id="PF04536"/>
    </source>
</evidence>
<gene>
    <name evidence="3" type="ORF">ABOZ73_10820</name>
</gene>
<feature type="domain" description="TPM" evidence="2">
    <location>
        <begin position="126"/>
        <end position="204"/>
    </location>
</feature>
<dbReference type="AlphaFoldDB" id="A0AB39KNY8"/>
<keyword evidence="1" id="KW-0472">Membrane</keyword>
<dbReference type="Gene3D" id="3.10.310.50">
    <property type="match status" value="1"/>
</dbReference>
<dbReference type="PANTHER" id="PTHR30373:SF8">
    <property type="entry name" value="BLL7265 PROTEIN"/>
    <property type="match status" value="1"/>
</dbReference>
<keyword evidence="1" id="KW-1133">Transmembrane helix</keyword>
<organism evidence="3">
    <name type="scientific">Caulobacter sp. 73W</name>
    <dbReference type="NCBI Taxonomy" id="3161137"/>
    <lineage>
        <taxon>Bacteria</taxon>
        <taxon>Pseudomonadati</taxon>
        <taxon>Pseudomonadota</taxon>
        <taxon>Alphaproteobacteria</taxon>
        <taxon>Caulobacterales</taxon>
        <taxon>Caulobacteraceae</taxon>
        <taxon>Caulobacter</taxon>
    </lineage>
</organism>
<name>A0AB39KNY8_9CAUL</name>
<keyword evidence="1" id="KW-0812">Transmembrane</keyword>
<feature type="transmembrane region" description="Helical" evidence="1">
    <location>
        <begin position="85"/>
        <end position="107"/>
    </location>
</feature>
<dbReference type="PANTHER" id="PTHR30373">
    <property type="entry name" value="UPF0603 PROTEIN YGCG"/>
    <property type="match status" value="1"/>
</dbReference>
<dbReference type="Pfam" id="PF04536">
    <property type="entry name" value="TPM_phosphatase"/>
    <property type="match status" value="1"/>
</dbReference>
<evidence type="ECO:0000256" key="1">
    <source>
        <dbReference type="SAM" id="Phobius"/>
    </source>
</evidence>
<evidence type="ECO:0000313" key="3">
    <source>
        <dbReference type="EMBL" id="XDO95310.1"/>
    </source>
</evidence>
<accession>A0AB39KNY8</accession>